<keyword evidence="1" id="KW-0040">ANK repeat</keyword>
<evidence type="ECO:0000313" key="6">
    <source>
        <dbReference type="Proteomes" id="UP000321927"/>
    </source>
</evidence>
<dbReference type="InterPro" id="IPR036477">
    <property type="entry name" value="Formyl_transf_N_sf"/>
</dbReference>
<reference evidence="4 6" key="2">
    <citation type="submission" date="2019-08" db="EMBL/GenBank/DDBJ databases">
        <title>Genome of Algoriphagus ratkowskyi IC026.</title>
        <authorList>
            <person name="Bowman J.P."/>
        </authorList>
    </citation>
    <scope>NUCLEOTIDE SEQUENCE [LARGE SCALE GENOMIC DNA]</scope>
    <source>
        <strain evidence="4 6">IC026</strain>
    </source>
</reference>
<organism evidence="3 5">
    <name type="scientific">Algoriphagus ratkowskyi</name>
    <dbReference type="NCBI Taxonomy" id="57028"/>
    <lineage>
        <taxon>Bacteria</taxon>
        <taxon>Pseudomonadati</taxon>
        <taxon>Bacteroidota</taxon>
        <taxon>Cytophagia</taxon>
        <taxon>Cytophagales</taxon>
        <taxon>Cyclobacteriaceae</taxon>
        <taxon>Algoriphagus</taxon>
    </lineage>
</organism>
<dbReference type="EMBL" id="QKZU01000006">
    <property type="protein sequence ID" value="PZX57788.1"/>
    <property type="molecule type" value="Genomic_DNA"/>
</dbReference>
<dbReference type="OrthoDB" id="4317020at2"/>
<feature type="domain" description="Formyl transferase N-terminal" evidence="2">
    <location>
        <begin position="89"/>
        <end position="142"/>
    </location>
</feature>
<evidence type="ECO:0000313" key="4">
    <source>
        <dbReference type="EMBL" id="TXD79052.1"/>
    </source>
</evidence>
<dbReference type="SMART" id="SM00248">
    <property type="entry name" value="ANK"/>
    <property type="match status" value="2"/>
</dbReference>
<gene>
    <name evidence="4" type="ORF">ESW18_05920</name>
    <name evidence="3" type="ORF">LV84_01917</name>
</gene>
<dbReference type="CDD" id="cd08369">
    <property type="entry name" value="FMT_core"/>
    <property type="match status" value="1"/>
</dbReference>
<dbReference type="Gene3D" id="1.25.40.20">
    <property type="entry name" value="Ankyrin repeat-containing domain"/>
    <property type="match status" value="1"/>
</dbReference>
<accession>A0A2W7RA21</accession>
<keyword evidence="3" id="KW-0808">Transferase</keyword>
<keyword evidence="6" id="KW-1185">Reference proteome</keyword>
<dbReference type="PROSITE" id="PS50088">
    <property type="entry name" value="ANK_REPEAT"/>
    <property type="match status" value="1"/>
</dbReference>
<dbReference type="Pfam" id="PF00551">
    <property type="entry name" value="Formyl_trans_N"/>
    <property type="match status" value="1"/>
</dbReference>
<dbReference type="Pfam" id="PF12796">
    <property type="entry name" value="Ank_2"/>
    <property type="match status" value="1"/>
</dbReference>
<dbReference type="InterPro" id="IPR002110">
    <property type="entry name" value="Ankyrin_rpt"/>
</dbReference>
<dbReference type="Proteomes" id="UP000321927">
    <property type="component" value="Unassembled WGS sequence"/>
</dbReference>
<evidence type="ECO:0000313" key="5">
    <source>
        <dbReference type="Proteomes" id="UP000249115"/>
    </source>
</evidence>
<evidence type="ECO:0000259" key="2">
    <source>
        <dbReference type="Pfam" id="PF00551"/>
    </source>
</evidence>
<evidence type="ECO:0000313" key="3">
    <source>
        <dbReference type="EMBL" id="PZX57788.1"/>
    </source>
</evidence>
<dbReference type="PANTHER" id="PTHR11138">
    <property type="entry name" value="METHIONYL-TRNA FORMYLTRANSFERASE"/>
    <property type="match status" value="1"/>
</dbReference>
<dbReference type="PANTHER" id="PTHR11138:SF5">
    <property type="entry name" value="METHIONYL-TRNA FORMYLTRANSFERASE, MITOCHONDRIAL"/>
    <property type="match status" value="1"/>
</dbReference>
<dbReference type="Gene3D" id="3.40.50.12230">
    <property type="match status" value="1"/>
</dbReference>
<dbReference type="EMBL" id="VORV01000003">
    <property type="protein sequence ID" value="TXD79052.1"/>
    <property type="molecule type" value="Genomic_DNA"/>
</dbReference>
<reference evidence="3 5" key="1">
    <citation type="submission" date="2018-06" db="EMBL/GenBank/DDBJ databases">
        <title>Genomic Encyclopedia of Archaeal and Bacterial Type Strains, Phase II (KMG-II): from individual species to whole genera.</title>
        <authorList>
            <person name="Goeker M."/>
        </authorList>
    </citation>
    <scope>NUCLEOTIDE SEQUENCE [LARGE SCALE GENOMIC DNA]</scope>
    <source>
        <strain evidence="3 5">DSM 22686</strain>
    </source>
</reference>
<dbReference type="RefSeq" id="WP_086498337.1">
    <property type="nucleotide sequence ID" value="NZ_MSSV01000002.1"/>
</dbReference>
<comment type="caution">
    <text evidence="3">The sequence shown here is derived from an EMBL/GenBank/DDBJ whole genome shotgun (WGS) entry which is preliminary data.</text>
</comment>
<dbReference type="InterPro" id="IPR011034">
    <property type="entry name" value="Formyl_transferase-like_C_sf"/>
</dbReference>
<dbReference type="GO" id="GO:0004479">
    <property type="term" value="F:methionyl-tRNA formyltransferase activity"/>
    <property type="evidence" value="ECO:0007669"/>
    <property type="project" value="TreeGrafter"/>
</dbReference>
<feature type="repeat" description="ANK" evidence="1">
    <location>
        <begin position="304"/>
        <end position="336"/>
    </location>
</feature>
<dbReference type="GO" id="GO:0005829">
    <property type="term" value="C:cytosol"/>
    <property type="evidence" value="ECO:0007669"/>
    <property type="project" value="TreeGrafter"/>
</dbReference>
<dbReference type="AlphaFoldDB" id="A0A2W7RA21"/>
<protein>
    <submittedName>
        <fullName evidence="3">Methionyl-tRNA formyltransferase</fullName>
    </submittedName>
</protein>
<sequence>MKIAIGGNYKIACEAIDYLLEIGISKHDILVCTNKNDQEMDGWQPSLKKSAKRLNLQIVQLEELYDIEDLVFISLEFDQIIKTQKFNSSNLFNIHFSLLPLYKGVYTSCLPLLNGDKVSGVTLHKIDDGIDTGEILTQTSFPLPLDLNGYGLFTAYMNNAVNLFKSSIKNILSNNFTFKPQESVGSTYFSRKSLDFSNIKIDFRQSAYQVHNQIRAFSFRPFQLVKIDDFTVSHSVISENRSIVKPGQFAQISNSKRTYSTIDYDVYVYADRLNEILDAAKDNNLAFIQERHEEGFSFSEKNSQGWDALIVATYHNSIDVVKFLVDVKANLNSVNNNGTSVLMYAMTQAVTSNDFRSMEYLIKHGSKIDHCDYSGKSLLEYAEDHGNISVLNFLKNI</sequence>
<dbReference type="InterPro" id="IPR002376">
    <property type="entry name" value="Formyl_transf_N"/>
</dbReference>
<dbReference type="Proteomes" id="UP000249115">
    <property type="component" value="Unassembled WGS sequence"/>
</dbReference>
<proteinExistence type="predicted"/>
<evidence type="ECO:0000256" key="1">
    <source>
        <dbReference type="PROSITE-ProRule" id="PRU00023"/>
    </source>
</evidence>
<dbReference type="SUPFAM" id="SSF50486">
    <property type="entry name" value="FMT C-terminal domain-like"/>
    <property type="match status" value="1"/>
</dbReference>
<name>A0A2W7RA21_9BACT</name>
<dbReference type="InterPro" id="IPR036770">
    <property type="entry name" value="Ankyrin_rpt-contain_sf"/>
</dbReference>
<dbReference type="SUPFAM" id="SSF53328">
    <property type="entry name" value="Formyltransferase"/>
    <property type="match status" value="1"/>
</dbReference>
<dbReference type="SUPFAM" id="SSF48403">
    <property type="entry name" value="Ankyrin repeat"/>
    <property type="match status" value="1"/>
</dbReference>